<accession>X0T0P1</accession>
<gene>
    <name evidence="1" type="ORF">S01H1_07545</name>
</gene>
<comment type="caution">
    <text evidence="1">The sequence shown here is derived from an EMBL/GenBank/DDBJ whole genome shotgun (WGS) entry which is preliminary data.</text>
</comment>
<dbReference type="EMBL" id="BARS01003882">
    <property type="protein sequence ID" value="GAF69610.1"/>
    <property type="molecule type" value="Genomic_DNA"/>
</dbReference>
<protein>
    <recommendedName>
        <fullName evidence="2">Ribbon-helix-helix protein CopG domain-containing protein</fullName>
    </recommendedName>
</protein>
<name>X0T0P1_9ZZZZ</name>
<evidence type="ECO:0000313" key="1">
    <source>
        <dbReference type="EMBL" id="GAF69610.1"/>
    </source>
</evidence>
<sequence>MKRIEFRAPQKQKQMAMDIAKNRGVPDSVIYREALEEYLSGYSTIPSLKIVAQQVEKMQRKLNEIERTLLKKGILD</sequence>
<dbReference type="AlphaFoldDB" id="X0T0P1"/>
<reference evidence="1" key="1">
    <citation type="journal article" date="2014" name="Front. Microbiol.">
        <title>High frequency of phylogenetically diverse reductive dehalogenase-homologous genes in deep subseafloor sedimentary metagenomes.</title>
        <authorList>
            <person name="Kawai M."/>
            <person name="Futagami T."/>
            <person name="Toyoda A."/>
            <person name="Takaki Y."/>
            <person name="Nishi S."/>
            <person name="Hori S."/>
            <person name="Arai W."/>
            <person name="Tsubouchi T."/>
            <person name="Morono Y."/>
            <person name="Uchiyama I."/>
            <person name="Ito T."/>
            <person name="Fujiyama A."/>
            <person name="Inagaki F."/>
            <person name="Takami H."/>
        </authorList>
    </citation>
    <scope>NUCLEOTIDE SEQUENCE</scope>
    <source>
        <strain evidence="1">Expedition CK06-06</strain>
    </source>
</reference>
<evidence type="ECO:0008006" key="2">
    <source>
        <dbReference type="Google" id="ProtNLM"/>
    </source>
</evidence>
<proteinExistence type="predicted"/>
<organism evidence="1">
    <name type="scientific">marine sediment metagenome</name>
    <dbReference type="NCBI Taxonomy" id="412755"/>
    <lineage>
        <taxon>unclassified sequences</taxon>
        <taxon>metagenomes</taxon>
        <taxon>ecological metagenomes</taxon>
    </lineage>
</organism>